<proteinExistence type="inferred from homology"/>
<evidence type="ECO:0000256" key="2">
    <source>
        <dbReference type="ARBA" id="ARBA00007293"/>
    </source>
</evidence>
<dbReference type="STRING" id="37001.A0A1A9WER2"/>
<reference evidence="6" key="2">
    <citation type="submission" date="2020-05" db="UniProtKB">
        <authorList>
            <consortium name="EnsemblMetazoa"/>
        </authorList>
    </citation>
    <scope>IDENTIFICATION</scope>
    <source>
        <strain evidence="6">IAEA</strain>
    </source>
</reference>
<dbReference type="SUPFAM" id="SSF54236">
    <property type="entry name" value="Ubiquitin-like"/>
    <property type="match status" value="1"/>
</dbReference>
<keyword evidence="7" id="KW-1185">Reference proteome</keyword>
<evidence type="ECO:0000313" key="7">
    <source>
        <dbReference type="Proteomes" id="UP000091820"/>
    </source>
</evidence>
<dbReference type="GO" id="GO:0006914">
    <property type="term" value="P:autophagy"/>
    <property type="evidence" value="ECO:0007669"/>
    <property type="project" value="UniProtKB-KW"/>
</dbReference>
<reference evidence="7" key="1">
    <citation type="submission" date="2014-03" db="EMBL/GenBank/DDBJ databases">
        <authorList>
            <person name="Aksoy S."/>
            <person name="Warren W."/>
            <person name="Wilson R.K."/>
        </authorList>
    </citation>
    <scope>NUCLEOTIDE SEQUENCE [LARGE SCALE GENOMIC DNA]</scope>
    <source>
        <strain evidence="7">IAEA</strain>
    </source>
</reference>
<organism evidence="6 7">
    <name type="scientific">Glossina brevipalpis</name>
    <dbReference type="NCBI Taxonomy" id="37001"/>
    <lineage>
        <taxon>Eukaryota</taxon>
        <taxon>Metazoa</taxon>
        <taxon>Ecdysozoa</taxon>
        <taxon>Arthropoda</taxon>
        <taxon>Hexapoda</taxon>
        <taxon>Insecta</taxon>
        <taxon>Pterygota</taxon>
        <taxon>Neoptera</taxon>
        <taxon>Endopterygota</taxon>
        <taxon>Diptera</taxon>
        <taxon>Brachycera</taxon>
        <taxon>Muscomorpha</taxon>
        <taxon>Hippoboscoidea</taxon>
        <taxon>Glossinidae</taxon>
        <taxon>Glossina</taxon>
    </lineage>
</organism>
<evidence type="ECO:0000256" key="4">
    <source>
        <dbReference type="ARBA" id="ARBA00023288"/>
    </source>
</evidence>
<evidence type="ECO:0000256" key="1">
    <source>
        <dbReference type="ARBA" id="ARBA00004370"/>
    </source>
</evidence>
<comment type="subcellular location">
    <subcellularLocation>
        <location evidence="1">Membrane</location>
    </subcellularLocation>
</comment>
<name>A0A1A9WER2_9MUSC</name>
<keyword evidence="3" id="KW-0472">Membrane</keyword>
<dbReference type="Pfam" id="PF02991">
    <property type="entry name" value="ATG8"/>
    <property type="match status" value="1"/>
</dbReference>
<dbReference type="Proteomes" id="UP000091820">
    <property type="component" value="Unassembled WGS sequence"/>
</dbReference>
<dbReference type="VEuPathDB" id="VectorBase:GBRI016984"/>
<evidence type="ECO:0000313" key="6">
    <source>
        <dbReference type="EnsemblMetazoa" id="GBRI016984-PA"/>
    </source>
</evidence>
<dbReference type="InterPro" id="IPR029071">
    <property type="entry name" value="Ubiquitin-like_domsf"/>
</dbReference>
<keyword evidence="4" id="KW-0449">Lipoprotein</keyword>
<keyword evidence="5" id="KW-0072">Autophagy</keyword>
<dbReference type="InterPro" id="IPR004241">
    <property type="entry name" value="Atg8-like"/>
</dbReference>
<dbReference type="Gene3D" id="3.10.20.90">
    <property type="entry name" value="Phosphatidylinositol 3-kinase Catalytic Subunit, Chain A, domain 1"/>
    <property type="match status" value="1"/>
</dbReference>
<protein>
    <submittedName>
        <fullName evidence="6">Uncharacterized protein</fullName>
    </submittedName>
</protein>
<dbReference type="PANTHER" id="PTHR10969">
    <property type="entry name" value="MICROTUBULE-ASSOCIATED PROTEINS 1A/1B LIGHT CHAIN 3-RELATED"/>
    <property type="match status" value="1"/>
</dbReference>
<dbReference type="EnsemblMetazoa" id="GBRI016984-RA">
    <property type="protein sequence ID" value="GBRI016984-PA"/>
    <property type="gene ID" value="GBRI016984"/>
</dbReference>
<comment type="similarity">
    <text evidence="2 5">Belongs to the ATG8 family.</text>
</comment>
<sequence length="131" mass="15700">MRFKYKEKCASAKRLAQAEKMRRMFPNRIPVIMEKAPRARLINLNKKKYLIPSLLTVRQCYILIRRNMKLSPKVPLFFFIDGMIPPKKATMGFLYQEHREHDKLFAIPYKYWENTTCNTRLTNLKPGDFDQ</sequence>
<dbReference type="AlphaFoldDB" id="A0A1A9WER2"/>
<evidence type="ECO:0000256" key="5">
    <source>
        <dbReference type="RuleBase" id="RU004384"/>
    </source>
</evidence>
<accession>A0A1A9WER2</accession>
<evidence type="ECO:0000256" key="3">
    <source>
        <dbReference type="ARBA" id="ARBA00023136"/>
    </source>
</evidence>
<dbReference type="GO" id="GO:0016020">
    <property type="term" value="C:membrane"/>
    <property type="evidence" value="ECO:0007669"/>
    <property type="project" value="UniProtKB-SubCell"/>
</dbReference>